<dbReference type="GO" id="GO:0090729">
    <property type="term" value="F:toxin activity"/>
    <property type="evidence" value="ECO:0007669"/>
    <property type="project" value="UniProtKB-KW"/>
</dbReference>
<sequence>MFLIDTSVLVPVLRNRPSSAKATFQAMVQEKPYYLSRLIQTELLVGCKDKREWQLLTAYLDGQNYIEMKDSSWVGAARIYYDLRRVGYTVRSIIDCCIAQLALEHDLILVHCDRDFESIARVRGLECQYLSALE</sequence>
<dbReference type="PANTHER" id="PTHR33653:SF1">
    <property type="entry name" value="RIBONUCLEASE VAPC2"/>
    <property type="match status" value="1"/>
</dbReference>
<evidence type="ECO:0000313" key="11">
    <source>
        <dbReference type="Proteomes" id="UP001268256"/>
    </source>
</evidence>
<evidence type="ECO:0000256" key="7">
    <source>
        <dbReference type="ARBA" id="ARBA00038093"/>
    </source>
</evidence>
<comment type="cofactor">
    <cofactor evidence="1 8">
        <name>Mg(2+)</name>
        <dbReference type="ChEBI" id="CHEBI:18420"/>
    </cofactor>
</comment>
<evidence type="ECO:0000256" key="4">
    <source>
        <dbReference type="ARBA" id="ARBA00022723"/>
    </source>
</evidence>
<evidence type="ECO:0000256" key="3">
    <source>
        <dbReference type="ARBA" id="ARBA00022722"/>
    </source>
</evidence>
<feature type="binding site" evidence="8">
    <location>
        <position position="5"/>
    </location>
    <ligand>
        <name>Mg(2+)</name>
        <dbReference type="ChEBI" id="CHEBI:18420"/>
    </ligand>
</feature>
<organism evidence="10 11">
    <name type="scientific">Pseudocalidococcus azoricus BACA0444</name>
    <dbReference type="NCBI Taxonomy" id="2918990"/>
    <lineage>
        <taxon>Bacteria</taxon>
        <taxon>Bacillati</taxon>
        <taxon>Cyanobacteriota</taxon>
        <taxon>Cyanophyceae</taxon>
        <taxon>Acaryochloridales</taxon>
        <taxon>Thermosynechococcaceae</taxon>
        <taxon>Pseudocalidococcus</taxon>
        <taxon>Pseudocalidococcus azoricus</taxon>
    </lineage>
</organism>
<reference evidence="11" key="1">
    <citation type="submission" date="2023-07" db="EMBL/GenBank/DDBJ databases">
        <authorList>
            <person name="Luz R."/>
            <person name="Cordeiro R."/>
            <person name="Fonseca A."/>
            <person name="Goncalves V."/>
        </authorList>
    </citation>
    <scope>NUCLEOTIDE SEQUENCE [LARGE SCALE GENOMIC DNA]</scope>
    <source>
        <strain evidence="11">BACA0444</strain>
    </source>
</reference>
<dbReference type="EMBL" id="JAVMIP010000001">
    <property type="protein sequence ID" value="MDS3859635.1"/>
    <property type="molecule type" value="Genomic_DNA"/>
</dbReference>
<dbReference type="Gene3D" id="3.40.50.1010">
    <property type="entry name" value="5'-nuclease"/>
    <property type="match status" value="1"/>
</dbReference>
<dbReference type="Pfam" id="PF01850">
    <property type="entry name" value="PIN"/>
    <property type="match status" value="1"/>
</dbReference>
<evidence type="ECO:0000259" key="9">
    <source>
        <dbReference type="Pfam" id="PF01850"/>
    </source>
</evidence>
<dbReference type="GO" id="GO:0004540">
    <property type="term" value="F:RNA nuclease activity"/>
    <property type="evidence" value="ECO:0007669"/>
    <property type="project" value="InterPro"/>
</dbReference>
<comment type="function">
    <text evidence="8">Toxic component of a toxin-antitoxin (TA) system. An RNase.</text>
</comment>
<dbReference type="InterPro" id="IPR022907">
    <property type="entry name" value="VapC_family"/>
</dbReference>
<dbReference type="GO" id="GO:0000287">
    <property type="term" value="F:magnesium ion binding"/>
    <property type="evidence" value="ECO:0007669"/>
    <property type="project" value="UniProtKB-UniRule"/>
</dbReference>
<gene>
    <name evidence="8" type="primary">vapC</name>
    <name evidence="10" type="ORF">RIF25_02325</name>
</gene>
<name>A0AAE4JUT9_9CYAN</name>
<keyword evidence="6 8" id="KW-0460">Magnesium</keyword>
<feature type="binding site" evidence="8">
    <location>
        <position position="95"/>
    </location>
    <ligand>
        <name>Mg(2+)</name>
        <dbReference type="ChEBI" id="CHEBI:18420"/>
    </ligand>
</feature>
<protein>
    <recommendedName>
        <fullName evidence="8">Ribonuclease VapC</fullName>
        <shortName evidence="8">RNase VapC</shortName>
        <ecNumber evidence="8">3.1.-.-</ecNumber>
    </recommendedName>
    <alternativeName>
        <fullName evidence="8">Toxin VapC</fullName>
    </alternativeName>
</protein>
<evidence type="ECO:0000313" key="10">
    <source>
        <dbReference type="EMBL" id="MDS3859635.1"/>
    </source>
</evidence>
<dbReference type="InterPro" id="IPR002716">
    <property type="entry name" value="PIN_dom"/>
</dbReference>
<dbReference type="GO" id="GO:0016787">
    <property type="term" value="F:hydrolase activity"/>
    <property type="evidence" value="ECO:0007669"/>
    <property type="project" value="UniProtKB-KW"/>
</dbReference>
<keyword evidence="2 8" id="KW-1277">Toxin-antitoxin system</keyword>
<keyword evidence="3 8" id="KW-0540">Nuclease</keyword>
<dbReference type="PANTHER" id="PTHR33653">
    <property type="entry name" value="RIBONUCLEASE VAPC2"/>
    <property type="match status" value="1"/>
</dbReference>
<dbReference type="InterPro" id="IPR029060">
    <property type="entry name" value="PIN-like_dom_sf"/>
</dbReference>
<dbReference type="SUPFAM" id="SSF88723">
    <property type="entry name" value="PIN domain-like"/>
    <property type="match status" value="1"/>
</dbReference>
<dbReference type="HAMAP" id="MF_00265">
    <property type="entry name" value="VapC_Nob1"/>
    <property type="match status" value="1"/>
</dbReference>
<accession>A0AAE4JUT9</accession>
<comment type="similarity">
    <text evidence="7 8">Belongs to the PINc/VapC protein family.</text>
</comment>
<dbReference type="Proteomes" id="UP001268256">
    <property type="component" value="Unassembled WGS sequence"/>
</dbReference>
<keyword evidence="4 8" id="KW-0479">Metal-binding</keyword>
<dbReference type="InterPro" id="IPR050556">
    <property type="entry name" value="Type_II_TA_system_RNase"/>
</dbReference>
<keyword evidence="11" id="KW-1185">Reference proteome</keyword>
<evidence type="ECO:0000256" key="5">
    <source>
        <dbReference type="ARBA" id="ARBA00022801"/>
    </source>
</evidence>
<dbReference type="AlphaFoldDB" id="A0AAE4JUT9"/>
<keyword evidence="8" id="KW-0800">Toxin</keyword>
<evidence type="ECO:0000256" key="1">
    <source>
        <dbReference type="ARBA" id="ARBA00001946"/>
    </source>
</evidence>
<evidence type="ECO:0000256" key="2">
    <source>
        <dbReference type="ARBA" id="ARBA00022649"/>
    </source>
</evidence>
<evidence type="ECO:0000256" key="6">
    <source>
        <dbReference type="ARBA" id="ARBA00022842"/>
    </source>
</evidence>
<comment type="caution">
    <text evidence="10">The sequence shown here is derived from an EMBL/GenBank/DDBJ whole genome shotgun (WGS) entry which is preliminary data.</text>
</comment>
<evidence type="ECO:0000256" key="8">
    <source>
        <dbReference type="HAMAP-Rule" id="MF_00265"/>
    </source>
</evidence>
<feature type="domain" description="PIN" evidence="9">
    <location>
        <begin position="3"/>
        <end position="121"/>
    </location>
</feature>
<proteinExistence type="inferred from homology"/>
<keyword evidence="5 8" id="KW-0378">Hydrolase</keyword>
<dbReference type="RefSeq" id="WP_407682301.1">
    <property type="nucleotide sequence ID" value="NZ_JAVMIP010000001.1"/>
</dbReference>
<dbReference type="EC" id="3.1.-.-" evidence="8"/>